<dbReference type="InterPro" id="IPR001680">
    <property type="entry name" value="WD40_rpt"/>
</dbReference>
<keyword evidence="2" id="KW-0677">Repeat</keyword>
<dbReference type="AlphaFoldDB" id="A0AAP2GRN5"/>
<name>A0AAP2GRN5_9BACT</name>
<dbReference type="PROSITE" id="PS50082">
    <property type="entry name" value="WD_REPEATS_2"/>
    <property type="match status" value="4"/>
</dbReference>
<dbReference type="PROSITE" id="PS50294">
    <property type="entry name" value="WD_REPEATS_REGION"/>
    <property type="match status" value="4"/>
</dbReference>
<feature type="region of interest" description="Disordered" evidence="4">
    <location>
        <begin position="80"/>
        <end position="128"/>
    </location>
</feature>
<feature type="compositionally biased region" description="Basic and acidic residues" evidence="4">
    <location>
        <begin position="92"/>
        <end position="110"/>
    </location>
</feature>
<reference evidence="6 7" key="1">
    <citation type="submission" date="2021-05" db="EMBL/GenBank/DDBJ databases">
        <title>A Polyphasic approach of four new species of the genus Ohtaekwangia: Ohtaekwangia histidinii sp. nov., Ohtaekwangia cretensis sp. nov., Ohtaekwangia indiensis sp. nov., Ohtaekwangia reichenbachii sp. nov. from diverse environment.</title>
        <authorList>
            <person name="Octaviana S."/>
        </authorList>
    </citation>
    <scope>NUCLEOTIDE SEQUENCE [LARGE SCALE GENOMIC DNA]</scope>
    <source>
        <strain evidence="6 7">PWU4</strain>
    </source>
</reference>
<evidence type="ECO:0000256" key="2">
    <source>
        <dbReference type="ARBA" id="ARBA00022737"/>
    </source>
</evidence>
<organism evidence="6 7">
    <name type="scientific">Chryseosolibacter histidini</name>
    <dbReference type="NCBI Taxonomy" id="2782349"/>
    <lineage>
        <taxon>Bacteria</taxon>
        <taxon>Pseudomonadati</taxon>
        <taxon>Bacteroidota</taxon>
        <taxon>Cytophagia</taxon>
        <taxon>Cytophagales</taxon>
        <taxon>Chryseotaleaceae</taxon>
        <taxon>Chryseosolibacter</taxon>
    </lineage>
</organism>
<accession>A0AAP2GRN5</accession>
<dbReference type="CDD" id="cd00200">
    <property type="entry name" value="WD40"/>
    <property type="match status" value="1"/>
</dbReference>
<keyword evidence="5" id="KW-0812">Transmembrane</keyword>
<feature type="transmembrane region" description="Helical" evidence="5">
    <location>
        <begin position="51"/>
        <end position="72"/>
    </location>
</feature>
<keyword evidence="5" id="KW-1133">Transmembrane helix</keyword>
<dbReference type="PANTHER" id="PTHR22847:SF637">
    <property type="entry name" value="WD REPEAT DOMAIN 5B"/>
    <property type="match status" value="1"/>
</dbReference>
<evidence type="ECO:0000256" key="3">
    <source>
        <dbReference type="PROSITE-ProRule" id="PRU00221"/>
    </source>
</evidence>
<evidence type="ECO:0000313" key="6">
    <source>
        <dbReference type="EMBL" id="MBT1701378.1"/>
    </source>
</evidence>
<dbReference type="Proteomes" id="UP001319200">
    <property type="component" value="Unassembled WGS sequence"/>
</dbReference>
<dbReference type="SUPFAM" id="SSF50978">
    <property type="entry name" value="WD40 repeat-like"/>
    <property type="match status" value="1"/>
</dbReference>
<dbReference type="PRINTS" id="PR00320">
    <property type="entry name" value="GPROTEINBRPT"/>
</dbReference>
<feature type="repeat" description="WD" evidence="3">
    <location>
        <begin position="414"/>
        <end position="455"/>
    </location>
</feature>
<dbReference type="InterPro" id="IPR019775">
    <property type="entry name" value="WD40_repeat_CS"/>
</dbReference>
<feature type="repeat" description="WD" evidence="3">
    <location>
        <begin position="456"/>
        <end position="491"/>
    </location>
</feature>
<dbReference type="Gene3D" id="2.130.10.10">
    <property type="entry name" value="YVTN repeat-like/Quinoprotein amine dehydrogenase"/>
    <property type="match status" value="2"/>
</dbReference>
<evidence type="ECO:0008006" key="8">
    <source>
        <dbReference type="Google" id="ProtNLM"/>
    </source>
</evidence>
<dbReference type="EMBL" id="JAHESF010000068">
    <property type="protein sequence ID" value="MBT1701378.1"/>
    <property type="molecule type" value="Genomic_DNA"/>
</dbReference>
<feature type="compositionally biased region" description="Polar residues" evidence="4">
    <location>
        <begin position="81"/>
        <end position="91"/>
    </location>
</feature>
<feature type="repeat" description="WD" evidence="3">
    <location>
        <begin position="499"/>
        <end position="530"/>
    </location>
</feature>
<sequence>DETRPNRHWAQRYDPSFERAIGFLKESKRQDEFEALQQRTREKMKIRRMRFFAIILGTAAIVSILMLIVIVVQKGEVVTAKSETTHAQQETRSAKEEEQKALDQAKRALADAEAASQEANRSRQEEKKALDQARISLEVAEATKAEADKFKDSAEVYQRSAVQERANAGKALREANTNRAQAIKLRMLALGQSLAIQSLREHSNGNHELGALLALQAHLFNVSNGGHPFDPDIYRALSQSGDPRTIYRGHNAGVRCIKILVDGKEIASGSDDKTVRIWNTVAPGDQRELVNPTGQAIRSIAAYGSQYVAAGDIAGNLVVWDRSAKDNALVIKGHKGIVNAVLFSDASHIISGGADGFIRITNLAQPADQTVLSDKINSRITSLSLSTDGKLAVVSEEKLRIFNLRATGTSPVVLDVKGSRIMTVAFSPDGKLLATGAYNGAVSLWNVATNQRVASLTGHTSAVTGIAFSPEGHVLATVSLDGSVRLWDTRNPDLEPIVLQEHGGWIWSVDFSSDGHTVISAGEDKVIRSWVPDSDRLARMLCGKVSRGLTSEEWRTYVGEGVSVERPCGQ</sequence>
<feature type="non-terminal residue" evidence="6">
    <location>
        <position position="1"/>
    </location>
</feature>
<evidence type="ECO:0000256" key="5">
    <source>
        <dbReference type="SAM" id="Phobius"/>
    </source>
</evidence>
<feature type="repeat" description="WD" evidence="3">
    <location>
        <begin position="247"/>
        <end position="279"/>
    </location>
</feature>
<keyword evidence="5" id="KW-0472">Membrane</keyword>
<dbReference type="Pfam" id="PF00400">
    <property type="entry name" value="WD40"/>
    <property type="match status" value="5"/>
</dbReference>
<evidence type="ECO:0000313" key="7">
    <source>
        <dbReference type="Proteomes" id="UP001319200"/>
    </source>
</evidence>
<dbReference type="InterPro" id="IPR020472">
    <property type="entry name" value="WD40_PAC1"/>
</dbReference>
<keyword evidence="1 3" id="KW-0853">WD repeat</keyword>
<evidence type="ECO:0000256" key="1">
    <source>
        <dbReference type="ARBA" id="ARBA00022574"/>
    </source>
</evidence>
<dbReference type="SMART" id="SM00320">
    <property type="entry name" value="WD40"/>
    <property type="match status" value="7"/>
</dbReference>
<dbReference type="InterPro" id="IPR036322">
    <property type="entry name" value="WD40_repeat_dom_sf"/>
</dbReference>
<dbReference type="InterPro" id="IPR015943">
    <property type="entry name" value="WD40/YVTN_repeat-like_dom_sf"/>
</dbReference>
<dbReference type="PANTHER" id="PTHR22847">
    <property type="entry name" value="WD40 REPEAT PROTEIN"/>
    <property type="match status" value="1"/>
</dbReference>
<dbReference type="PROSITE" id="PS00678">
    <property type="entry name" value="WD_REPEATS_1"/>
    <property type="match status" value="2"/>
</dbReference>
<gene>
    <name evidence="6" type="ORF">KK083_31080</name>
</gene>
<evidence type="ECO:0000256" key="4">
    <source>
        <dbReference type="SAM" id="MobiDB-lite"/>
    </source>
</evidence>
<proteinExistence type="predicted"/>
<comment type="caution">
    <text evidence="6">The sequence shown here is derived from an EMBL/GenBank/DDBJ whole genome shotgun (WGS) entry which is preliminary data.</text>
</comment>
<keyword evidence="7" id="KW-1185">Reference proteome</keyword>
<protein>
    <recommendedName>
        <fullName evidence="8">WD40 repeat domain-containing protein</fullName>
    </recommendedName>
</protein>